<organism evidence="9 10">
    <name type="scientific">Blumeria hordei</name>
    <name type="common">Barley powdery mildew</name>
    <name type="synonym">Blumeria graminis f. sp. hordei</name>
    <dbReference type="NCBI Taxonomy" id="2867405"/>
    <lineage>
        <taxon>Eukaryota</taxon>
        <taxon>Fungi</taxon>
        <taxon>Dikarya</taxon>
        <taxon>Ascomycota</taxon>
        <taxon>Pezizomycotina</taxon>
        <taxon>Leotiomycetes</taxon>
        <taxon>Erysiphales</taxon>
        <taxon>Erysiphaceae</taxon>
        <taxon>Blumeria</taxon>
    </lineage>
</organism>
<dbReference type="Proteomes" id="UP000275772">
    <property type="component" value="Unassembled WGS sequence"/>
</dbReference>
<keyword evidence="4" id="KW-0805">Transcription regulation</keyword>
<evidence type="ECO:0000256" key="1">
    <source>
        <dbReference type="ARBA" id="ARBA00004123"/>
    </source>
</evidence>
<dbReference type="EMBL" id="UNSH01000041">
    <property type="protein sequence ID" value="SZF02173.1"/>
    <property type="molecule type" value="Genomic_DNA"/>
</dbReference>
<keyword evidence="5" id="KW-0804">Transcription</keyword>
<evidence type="ECO:0000256" key="4">
    <source>
        <dbReference type="ARBA" id="ARBA00023015"/>
    </source>
</evidence>
<dbReference type="AlphaFoldDB" id="A0A383UPC1"/>
<keyword evidence="3" id="KW-0156">Chromatin regulator</keyword>
<accession>A0A383UPC1</accession>
<gene>
    <name evidence="9" type="ORF">BLGHR1_12950</name>
</gene>
<comment type="function">
    <text evidence="7">Component of the NuA4 histone acetyltransferase complex which is involved in transcriptional activation of selected genes principally by acetylation of nucleosomal histone H4 and H2A. The NuA4 complex is also involved in DNA repair.</text>
</comment>
<feature type="compositionally biased region" description="Low complexity" evidence="8">
    <location>
        <begin position="173"/>
        <end position="184"/>
    </location>
</feature>
<dbReference type="InterPro" id="IPR012423">
    <property type="entry name" value="Eaf7/MRGBP"/>
</dbReference>
<sequence>MIGAACAPGSSSYNNSNIKIPMIKAMPPRKKLKSITSPEASLVTLNDTETPSNTFQANNVPDILRDPWTDEQETSLFKGIVRWKPAGMHKHFRIIAISEYLRNHGYDPTVETHTRIPGIWKKLRSLYNLESIDYNENNLDYAKPGEKAEVYLEFKLPEEYEEIQFMRGRRSSCEAPSETESSPSAPHPPIERTPSPAVGPRNRKRKEKEKLIKHQSNAVDETDENRSSPALSLPPKPARRGRPPGKTSKNKIEPTSRAPSTTIEEYDEAEAVDDDGEDNSVATSMKGKGSKFKNDQSIMRKSRRKRRFEQT</sequence>
<evidence type="ECO:0000256" key="3">
    <source>
        <dbReference type="ARBA" id="ARBA00022853"/>
    </source>
</evidence>
<protein>
    <recommendedName>
        <fullName evidence="11">CT20 family protein</fullName>
    </recommendedName>
</protein>
<comment type="subcellular location">
    <subcellularLocation>
        <location evidence="1">Nucleus</location>
    </subcellularLocation>
</comment>
<evidence type="ECO:0000256" key="8">
    <source>
        <dbReference type="SAM" id="MobiDB-lite"/>
    </source>
</evidence>
<dbReference type="GO" id="GO:0006357">
    <property type="term" value="P:regulation of transcription by RNA polymerase II"/>
    <property type="evidence" value="ECO:0007669"/>
    <property type="project" value="TreeGrafter"/>
</dbReference>
<proteinExistence type="inferred from homology"/>
<dbReference type="VEuPathDB" id="FungiDB:BLGHR1_12950"/>
<reference evidence="9 10" key="1">
    <citation type="submission" date="2017-11" db="EMBL/GenBank/DDBJ databases">
        <authorList>
            <person name="Kracher B."/>
        </authorList>
    </citation>
    <scope>NUCLEOTIDE SEQUENCE [LARGE SCALE GENOMIC DNA]</scope>
    <source>
        <strain evidence="9 10">RACE1</strain>
    </source>
</reference>
<feature type="compositionally biased region" description="Acidic residues" evidence="8">
    <location>
        <begin position="264"/>
        <end position="278"/>
    </location>
</feature>
<evidence type="ECO:0000256" key="5">
    <source>
        <dbReference type="ARBA" id="ARBA00023163"/>
    </source>
</evidence>
<dbReference type="PANTHER" id="PTHR13581:SF5">
    <property type="entry name" value="MRG_MORF4L-BINDING PROTEIN"/>
    <property type="match status" value="1"/>
</dbReference>
<dbReference type="GO" id="GO:0005634">
    <property type="term" value="C:nucleus"/>
    <property type="evidence" value="ECO:0007669"/>
    <property type="project" value="UniProtKB-SubCell"/>
</dbReference>
<dbReference type="Pfam" id="PF07904">
    <property type="entry name" value="Eaf7"/>
    <property type="match status" value="1"/>
</dbReference>
<dbReference type="PANTHER" id="PTHR13581">
    <property type="entry name" value="MRG-BINDING PROTEIN"/>
    <property type="match status" value="1"/>
</dbReference>
<evidence type="ECO:0000256" key="6">
    <source>
        <dbReference type="ARBA" id="ARBA00023242"/>
    </source>
</evidence>
<evidence type="ECO:0000256" key="7">
    <source>
        <dbReference type="ARBA" id="ARBA00025178"/>
    </source>
</evidence>
<name>A0A383UPC1_BLUHO</name>
<evidence type="ECO:0000256" key="2">
    <source>
        <dbReference type="ARBA" id="ARBA00007117"/>
    </source>
</evidence>
<evidence type="ECO:0000313" key="9">
    <source>
        <dbReference type="EMBL" id="SZF02173.1"/>
    </source>
</evidence>
<keyword evidence="6" id="KW-0539">Nucleus</keyword>
<dbReference type="GO" id="GO:0035267">
    <property type="term" value="C:NuA4 histone acetyltransferase complex"/>
    <property type="evidence" value="ECO:0007669"/>
    <property type="project" value="TreeGrafter"/>
</dbReference>
<comment type="similarity">
    <text evidence="2">Belongs to the EAF7 family.</text>
</comment>
<evidence type="ECO:0000313" key="10">
    <source>
        <dbReference type="Proteomes" id="UP000275772"/>
    </source>
</evidence>
<feature type="region of interest" description="Disordered" evidence="8">
    <location>
        <begin position="167"/>
        <end position="311"/>
    </location>
</feature>
<dbReference type="GO" id="GO:0006325">
    <property type="term" value="P:chromatin organization"/>
    <property type="evidence" value="ECO:0007669"/>
    <property type="project" value="UniProtKB-KW"/>
</dbReference>
<feature type="compositionally biased region" description="Basic residues" evidence="8">
    <location>
        <begin position="300"/>
        <end position="311"/>
    </location>
</feature>
<evidence type="ECO:0008006" key="11">
    <source>
        <dbReference type="Google" id="ProtNLM"/>
    </source>
</evidence>
<feature type="compositionally biased region" description="Basic residues" evidence="8">
    <location>
        <begin position="201"/>
        <end position="213"/>
    </location>
</feature>